<dbReference type="EMBL" id="FOKI01000017">
    <property type="protein sequence ID" value="SFB20580.1"/>
    <property type="molecule type" value="Genomic_DNA"/>
</dbReference>
<proteinExistence type="predicted"/>
<keyword evidence="3" id="KW-1185">Reference proteome</keyword>
<feature type="domain" description="Cell wall hydrolase SleB" evidence="1">
    <location>
        <begin position="89"/>
        <end position="189"/>
    </location>
</feature>
<dbReference type="STRING" id="84698.SAMN04488528_101764"/>
<dbReference type="Gene3D" id="1.10.10.2520">
    <property type="entry name" value="Cell wall hydrolase SleB, domain 1"/>
    <property type="match status" value="1"/>
</dbReference>
<organism evidence="2 3">
    <name type="scientific">Clostridium frigidicarnis</name>
    <dbReference type="NCBI Taxonomy" id="84698"/>
    <lineage>
        <taxon>Bacteria</taxon>
        <taxon>Bacillati</taxon>
        <taxon>Bacillota</taxon>
        <taxon>Clostridia</taxon>
        <taxon>Eubacteriales</taxon>
        <taxon>Clostridiaceae</taxon>
        <taxon>Clostridium</taxon>
    </lineage>
</organism>
<dbReference type="Pfam" id="PF07486">
    <property type="entry name" value="Hydrolase_2"/>
    <property type="match status" value="1"/>
</dbReference>
<gene>
    <name evidence="2" type="ORF">SAMN04488528_101764</name>
</gene>
<name>A0A1I0Z7P5_9CLOT</name>
<evidence type="ECO:0000259" key="1">
    <source>
        <dbReference type="Pfam" id="PF07486"/>
    </source>
</evidence>
<dbReference type="InterPro" id="IPR042047">
    <property type="entry name" value="SleB_dom1"/>
</dbReference>
<dbReference type="InterPro" id="IPR011105">
    <property type="entry name" value="Cell_wall_hydrolase_SleB"/>
</dbReference>
<dbReference type="AlphaFoldDB" id="A0A1I0Z7P5"/>
<accession>A0A1I0Z7P5</accession>
<evidence type="ECO:0000313" key="3">
    <source>
        <dbReference type="Proteomes" id="UP000198619"/>
    </source>
</evidence>
<dbReference type="GO" id="GO:0016787">
    <property type="term" value="F:hydrolase activity"/>
    <property type="evidence" value="ECO:0007669"/>
    <property type="project" value="InterPro"/>
</dbReference>
<dbReference type="OrthoDB" id="9785345at2"/>
<sequence length="193" mass="21321">MRKYSIIVPILIFMFFNIMTDTALGMENYSIGSMILLEPEGEYIKDDGENLYKEDSDVVQVFSTGNNSIPLTKNDIYLMAQIVHAESKGEPYTGKVAVASVILNRVTDPAFPKSIEGVIKQRNAFSCVINGNITATPDSDSEKAVMDALSGSDPTNRAVFFYNPEIATSSWMKDIGKTNVTTIGNHVFFQVKK</sequence>
<reference evidence="2 3" key="1">
    <citation type="submission" date="2016-10" db="EMBL/GenBank/DDBJ databases">
        <authorList>
            <person name="de Groot N.N."/>
        </authorList>
    </citation>
    <scope>NUCLEOTIDE SEQUENCE [LARGE SCALE GENOMIC DNA]</scope>
    <source>
        <strain evidence="2 3">DSM 12271</strain>
    </source>
</reference>
<evidence type="ECO:0000313" key="2">
    <source>
        <dbReference type="EMBL" id="SFB20580.1"/>
    </source>
</evidence>
<protein>
    <submittedName>
        <fullName evidence="2">N-acetylmuramoyl-L-alanine amidase</fullName>
    </submittedName>
</protein>
<dbReference type="Proteomes" id="UP000198619">
    <property type="component" value="Unassembled WGS sequence"/>
</dbReference>
<dbReference type="Gene3D" id="6.20.240.60">
    <property type="match status" value="1"/>
</dbReference>